<sequence length="136" mass="15634">MKKLLVICLTLILASCSVDDDGLDYSFEILPVESVDIPDEFTLGETYPITVSYLRPSNCHSFREFYYLKNNNERTVAPPINYVFEDNNCEPLENELVENTFNFIVTGNGSYIFKFWQGEDADGEHQYLTIEVPVVE</sequence>
<evidence type="ECO:0000256" key="1">
    <source>
        <dbReference type="SAM" id="SignalP"/>
    </source>
</evidence>
<reference evidence="2 3" key="1">
    <citation type="journal article" date="2014" name="Genome Announc.">
        <title>Draft Genome Sequences of Marine Flavobacterium Algibacter lectus Strains SS8 and NR4.</title>
        <authorList>
            <person name="Takatani N."/>
            <person name="Nakanishi M."/>
            <person name="Meirelles P."/>
            <person name="Mino S."/>
            <person name="Suda W."/>
            <person name="Oshima K."/>
            <person name="Hattori M."/>
            <person name="Ohkuma M."/>
            <person name="Hosokawa M."/>
            <person name="Miyashita K."/>
            <person name="Thompson F.L."/>
            <person name="Niwa A."/>
            <person name="Sawabe T."/>
            <person name="Sawabe T."/>
        </authorList>
    </citation>
    <scope>NUCLEOTIDE SEQUENCE [LARGE SCALE GENOMIC DNA]</scope>
    <source>
        <strain evidence="3">JCM19274</strain>
    </source>
</reference>
<dbReference type="EMBL" id="BBNU01000003">
    <property type="protein sequence ID" value="GAL78555.1"/>
    <property type="molecule type" value="Genomic_DNA"/>
</dbReference>
<feature type="signal peptide" evidence="1">
    <location>
        <begin position="1"/>
        <end position="20"/>
    </location>
</feature>
<evidence type="ECO:0000313" key="2">
    <source>
        <dbReference type="EMBL" id="GAL78555.1"/>
    </source>
</evidence>
<comment type="caution">
    <text evidence="2">The sequence shown here is derived from an EMBL/GenBank/DDBJ whole genome shotgun (WGS) entry which is preliminary data.</text>
</comment>
<accession>A0A090WN96</accession>
<evidence type="ECO:0000313" key="3">
    <source>
        <dbReference type="Proteomes" id="UP000029643"/>
    </source>
</evidence>
<organism evidence="2 3">
    <name type="scientific">Algibacter lectus</name>
    <dbReference type="NCBI Taxonomy" id="221126"/>
    <lineage>
        <taxon>Bacteria</taxon>
        <taxon>Pseudomonadati</taxon>
        <taxon>Bacteroidota</taxon>
        <taxon>Flavobacteriia</taxon>
        <taxon>Flavobacteriales</taxon>
        <taxon>Flavobacteriaceae</taxon>
        <taxon>Algibacter</taxon>
    </lineage>
</organism>
<keyword evidence="1" id="KW-0732">Signal</keyword>
<dbReference type="STRING" id="221126.SAMN04489722_103152"/>
<evidence type="ECO:0008006" key="4">
    <source>
        <dbReference type="Google" id="ProtNLM"/>
    </source>
</evidence>
<proteinExistence type="predicted"/>
<name>A0A090WN96_9FLAO</name>
<gene>
    <name evidence="2" type="ORF">JCM19274_1019</name>
</gene>
<dbReference type="Proteomes" id="UP000029643">
    <property type="component" value="Unassembled WGS sequence"/>
</dbReference>
<feature type="chain" id="PRO_5001866163" description="Lipoprotein" evidence="1">
    <location>
        <begin position="21"/>
        <end position="136"/>
    </location>
</feature>
<dbReference type="RefSeq" id="WP_042496194.1">
    <property type="nucleotide sequence ID" value="NZ_BBNU01000003.1"/>
</dbReference>
<protein>
    <recommendedName>
        <fullName evidence="4">Lipoprotein</fullName>
    </recommendedName>
</protein>
<dbReference type="PROSITE" id="PS51257">
    <property type="entry name" value="PROKAR_LIPOPROTEIN"/>
    <property type="match status" value="1"/>
</dbReference>
<dbReference type="AlphaFoldDB" id="A0A090WN96"/>